<evidence type="ECO:0000313" key="4">
    <source>
        <dbReference type="Proteomes" id="UP000749293"/>
    </source>
</evidence>
<dbReference type="PANTHER" id="PTHR16184:SF6">
    <property type="entry name" value="ELONGATOR COMPLEX PROTEIN 6"/>
    <property type="match status" value="1"/>
</dbReference>
<proteinExistence type="inferred from homology"/>
<comment type="similarity">
    <text evidence="2">Belongs to the ELP6 family.</text>
</comment>
<dbReference type="PANTHER" id="PTHR16184">
    <property type="entry name" value="ELONGATOR COMPLEX PROTEIN 6"/>
    <property type="match status" value="1"/>
</dbReference>
<dbReference type="RefSeq" id="XP_035323254.1">
    <property type="nucleotide sequence ID" value="XM_035467242.1"/>
</dbReference>
<dbReference type="InterPro" id="IPR018627">
    <property type="entry name" value="ELP6"/>
</dbReference>
<dbReference type="GO" id="GO:0033588">
    <property type="term" value="C:elongator holoenzyme complex"/>
    <property type="evidence" value="ECO:0007669"/>
    <property type="project" value="InterPro"/>
</dbReference>
<dbReference type="GeneID" id="55971496"/>
<organism evidence="3 4">
    <name type="scientific">Geosmithia morbida</name>
    <dbReference type="NCBI Taxonomy" id="1094350"/>
    <lineage>
        <taxon>Eukaryota</taxon>
        <taxon>Fungi</taxon>
        <taxon>Dikarya</taxon>
        <taxon>Ascomycota</taxon>
        <taxon>Pezizomycotina</taxon>
        <taxon>Sordariomycetes</taxon>
        <taxon>Hypocreomycetidae</taxon>
        <taxon>Hypocreales</taxon>
        <taxon>Bionectriaceae</taxon>
        <taxon>Geosmithia</taxon>
    </lineage>
</organism>
<sequence>MSLRLPPLLEPYLALPAESSLVLATSVLGASTNWLVLRHLYRYLGPRSLPGEGADGVEGGAEEEVGVVLVSFMRDGVFWREGAVKLGLDLESLSKKGRFHHVDGLTGLFTEDDATSGRSNNILKSSRVDHVKGHLEEAVSHIRCRKTVLIIDQVDVLLAAAEETTSTSLSAMILSLRERVYSTLLTMSADAPLIQSQTTMLEREHAALVLGQAHEATRVFSLRMLDTGTARDVSGVVRITTTDEDEAEYLYFVAGDGNVKVFQRGT</sequence>
<comment type="caution">
    <text evidence="3">The sequence shown here is derived from an EMBL/GenBank/DDBJ whole genome shotgun (WGS) entry which is preliminary data.</text>
</comment>
<dbReference type="AlphaFoldDB" id="A0A9P4YY28"/>
<reference evidence="3" key="1">
    <citation type="submission" date="2020-03" db="EMBL/GenBank/DDBJ databases">
        <title>Site-based positive gene gene selection in Geosmithia morbida across the United States reveals a broad range of putative effectors and factors for local host and environmental adapation.</title>
        <authorList>
            <person name="Onufrak A."/>
            <person name="Murdoch R.W."/>
            <person name="Gazis R."/>
            <person name="Huff M."/>
            <person name="Staton M."/>
            <person name="Klingeman W."/>
            <person name="Hadziabdic D."/>
        </authorList>
    </citation>
    <scope>NUCLEOTIDE SEQUENCE</scope>
    <source>
        <strain evidence="3">1262</strain>
    </source>
</reference>
<keyword evidence="4" id="KW-1185">Reference proteome</keyword>
<evidence type="ECO:0000256" key="1">
    <source>
        <dbReference type="ARBA" id="ARBA00005043"/>
    </source>
</evidence>
<gene>
    <name evidence="3" type="ORF">GMORB2_5268</name>
</gene>
<evidence type="ECO:0000256" key="2">
    <source>
        <dbReference type="ARBA" id="ARBA00008837"/>
    </source>
</evidence>
<dbReference type="CDD" id="cd19495">
    <property type="entry name" value="Elp6"/>
    <property type="match status" value="1"/>
</dbReference>
<dbReference type="GO" id="GO:0002098">
    <property type="term" value="P:tRNA wobble uridine modification"/>
    <property type="evidence" value="ECO:0007669"/>
    <property type="project" value="InterPro"/>
</dbReference>
<accession>A0A9P4YY28</accession>
<protein>
    <submittedName>
        <fullName evidence="3">Elongator complex protein 6</fullName>
    </submittedName>
</protein>
<dbReference type="EMBL" id="JAANYQ010000004">
    <property type="protein sequence ID" value="KAF4124602.1"/>
    <property type="molecule type" value="Genomic_DNA"/>
</dbReference>
<dbReference type="Gene3D" id="3.40.50.300">
    <property type="entry name" value="P-loop containing nucleotide triphosphate hydrolases"/>
    <property type="match status" value="1"/>
</dbReference>
<dbReference type="InterPro" id="IPR027417">
    <property type="entry name" value="P-loop_NTPase"/>
</dbReference>
<evidence type="ECO:0000313" key="3">
    <source>
        <dbReference type="EMBL" id="KAF4124602.1"/>
    </source>
</evidence>
<dbReference type="OrthoDB" id="9995306at2759"/>
<dbReference type="Pfam" id="PF09807">
    <property type="entry name" value="ELP6"/>
    <property type="match status" value="1"/>
</dbReference>
<comment type="pathway">
    <text evidence="1">tRNA modification; 5-methoxycarbonylmethyl-2-thiouridine-tRNA biosynthesis.</text>
</comment>
<dbReference type="Proteomes" id="UP000749293">
    <property type="component" value="Unassembled WGS sequence"/>
</dbReference>
<name>A0A9P4YY28_9HYPO</name>